<dbReference type="HOGENOM" id="CLU_127636_0_0_7"/>
<dbReference type="KEGG" id="wsu:WS1730"/>
<dbReference type="AlphaFoldDB" id="Q7MR45"/>
<dbReference type="InterPro" id="IPR021011">
    <property type="entry name" value="HobA"/>
</dbReference>
<proteinExistence type="predicted"/>
<gene>
    <name evidence="1" type="ordered locus">WS1730</name>
</gene>
<dbReference type="InterPro" id="IPR038381">
    <property type="entry name" value="HobA_sf"/>
</dbReference>
<accession>Q7MR45</accession>
<name>Q7MR45_WOLSU</name>
<reference evidence="1 2" key="1">
    <citation type="journal article" date="2003" name="Proc. Natl. Acad. Sci. U.S.A.">
        <title>Complete genome sequence and analysis of Wolinella succinogenes.</title>
        <authorList>
            <person name="Baar C."/>
            <person name="Eppinger M."/>
            <person name="Raddatz G."/>
            <person name="Simon JM."/>
            <person name="Lanz C."/>
            <person name="Klimmek O."/>
            <person name="Nandakumar R."/>
            <person name="Gross R."/>
            <person name="Rosinus A."/>
            <person name="Keller H."/>
            <person name="Jagtap P."/>
            <person name="Linke B."/>
            <person name="Meyer F."/>
            <person name="Lederer H."/>
            <person name="Schuster S.C."/>
        </authorList>
    </citation>
    <scope>NUCLEOTIDE SEQUENCE [LARGE SCALE GENOMIC DNA]</scope>
    <source>
        <strain evidence="2">ATCC 29543 / DSM 1740 / CCUG 13145 / JCM 31913 / LMG 7466 / NCTC 11488 / FDC 602W</strain>
    </source>
</reference>
<dbReference type="Proteomes" id="UP000000422">
    <property type="component" value="Chromosome"/>
</dbReference>
<sequence>MMQDLLKWTIETIRNDESMMSWLEERKFEWVPLAANTIRHLLEGYSVIVMTDSERSWFGSYIGASINKPQKNRPFLPIYNIKSIYPHVEYIKNEEDGALINDMLSISFKDQYIFWYIGKSEDRRAKLAFSKDDSFNWILDEGMQNSFVLSSSDDLLDMRLFQLYRIFDKTLSAALFGHVSLDI</sequence>
<organism evidence="2">
    <name type="scientific">Wolinella succinogenes (strain ATCC 29543 / DSM 1740 / CCUG 13145 / JCM 31913 / LMG 7466 / NCTC 11488 / FDC 602W)</name>
    <name type="common">Vibrio succinogenes</name>
    <dbReference type="NCBI Taxonomy" id="273121"/>
    <lineage>
        <taxon>Bacteria</taxon>
        <taxon>Pseudomonadati</taxon>
        <taxon>Campylobacterota</taxon>
        <taxon>Epsilonproteobacteria</taxon>
        <taxon>Campylobacterales</taxon>
        <taxon>Helicobacteraceae</taxon>
        <taxon>Wolinella</taxon>
    </lineage>
</organism>
<evidence type="ECO:0000313" key="1">
    <source>
        <dbReference type="EMBL" id="CAE10755.1"/>
    </source>
</evidence>
<dbReference type="STRING" id="273121.WS1730"/>
<dbReference type="eggNOG" id="ENOG5032FNN">
    <property type="taxonomic scope" value="Bacteria"/>
</dbReference>
<dbReference type="EMBL" id="BX571661">
    <property type="protein sequence ID" value="CAE10755.1"/>
    <property type="molecule type" value="Genomic_DNA"/>
</dbReference>
<keyword evidence="2" id="KW-1185">Reference proteome</keyword>
<dbReference type="Gene3D" id="3.40.50.11670">
    <property type="entry name" value="DNA replication regulator HobA"/>
    <property type="match status" value="1"/>
</dbReference>
<protein>
    <submittedName>
        <fullName evidence="1">Uncharacterized protein</fullName>
    </submittedName>
</protein>
<evidence type="ECO:0000313" key="2">
    <source>
        <dbReference type="Proteomes" id="UP000000422"/>
    </source>
</evidence>
<dbReference type="Pfam" id="PF12163">
    <property type="entry name" value="HobA"/>
    <property type="match status" value="1"/>
</dbReference>